<dbReference type="PANTHER" id="PTHR46333">
    <property type="entry name" value="CYTOKINESIS PROTEIN 3"/>
    <property type="match status" value="1"/>
</dbReference>
<feature type="compositionally biased region" description="Low complexity" evidence="1">
    <location>
        <begin position="209"/>
        <end position="220"/>
    </location>
</feature>
<evidence type="ECO:0000313" key="2">
    <source>
        <dbReference type="EMBL" id="KAJ4351225.1"/>
    </source>
</evidence>
<dbReference type="RefSeq" id="XP_056069581.1">
    <property type="nucleotide sequence ID" value="XM_056215334.1"/>
</dbReference>
<dbReference type="GO" id="GO:0005737">
    <property type="term" value="C:cytoplasm"/>
    <property type="evidence" value="ECO:0007669"/>
    <property type="project" value="TreeGrafter"/>
</dbReference>
<dbReference type="InterPro" id="IPR038765">
    <property type="entry name" value="Papain-like_cys_pep_sf"/>
</dbReference>
<feature type="compositionally biased region" description="Low complexity" evidence="1">
    <location>
        <begin position="125"/>
        <end position="155"/>
    </location>
</feature>
<evidence type="ECO:0000256" key="1">
    <source>
        <dbReference type="SAM" id="MobiDB-lite"/>
    </source>
</evidence>
<comment type="caution">
    <text evidence="2">The sequence shown here is derived from an EMBL/GenBank/DDBJ whole genome shotgun (WGS) entry which is preliminary data.</text>
</comment>
<reference evidence="2" key="1">
    <citation type="submission" date="2022-10" db="EMBL/GenBank/DDBJ databases">
        <title>Tapping the CABI collections for fungal endophytes: first genome assemblies for Collariella, Neodidymelliopsis, Ascochyta clinopodiicola, Didymella pomorum, Didymosphaeria variabile, Neocosmospora piperis and Neocucurbitaria cava.</title>
        <authorList>
            <person name="Hill R."/>
        </authorList>
    </citation>
    <scope>NUCLEOTIDE SEQUENCE</scope>
    <source>
        <strain evidence="2">IMI 356815</strain>
    </source>
</reference>
<evidence type="ECO:0000313" key="3">
    <source>
        <dbReference type="Proteomes" id="UP001140513"/>
    </source>
</evidence>
<evidence type="ECO:0008006" key="4">
    <source>
        <dbReference type="Google" id="ProtNLM"/>
    </source>
</evidence>
<keyword evidence="3" id="KW-1185">Reference proteome</keyword>
<feature type="compositionally biased region" description="Basic and acidic residues" evidence="1">
    <location>
        <begin position="176"/>
        <end position="187"/>
    </location>
</feature>
<feature type="compositionally biased region" description="Basic and acidic residues" evidence="1">
    <location>
        <begin position="222"/>
        <end position="233"/>
    </location>
</feature>
<name>A0A9W8XHB5_9PLEO</name>
<accession>A0A9W8XHB5</accession>
<proteinExistence type="predicted"/>
<feature type="region of interest" description="Disordered" evidence="1">
    <location>
        <begin position="16"/>
        <end position="256"/>
    </location>
</feature>
<dbReference type="GeneID" id="80910094"/>
<protein>
    <recommendedName>
        <fullName evidence="4">Transglutaminase-like domain-containing protein</fullName>
    </recommendedName>
</protein>
<organism evidence="2 3">
    <name type="scientific">Didymosphaeria variabile</name>
    <dbReference type="NCBI Taxonomy" id="1932322"/>
    <lineage>
        <taxon>Eukaryota</taxon>
        <taxon>Fungi</taxon>
        <taxon>Dikarya</taxon>
        <taxon>Ascomycota</taxon>
        <taxon>Pezizomycotina</taxon>
        <taxon>Dothideomycetes</taxon>
        <taxon>Pleosporomycetidae</taxon>
        <taxon>Pleosporales</taxon>
        <taxon>Massarineae</taxon>
        <taxon>Didymosphaeriaceae</taxon>
        <taxon>Didymosphaeria</taxon>
    </lineage>
</organism>
<dbReference type="PANTHER" id="PTHR46333:SF5">
    <property type="entry name" value="TRANSGLUTAMINASE-LIKE DOMAIN-CONTAINING PROTEIN"/>
    <property type="match status" value="1"/>
</dbReference>
<dbReference type="EMBL" id="JAPEUX010000005">
    <property type="protein sequence ID" value="KAJ4351225.1"/>
    <property type="molecule type" value="Genomic_DNA"/>
</dbReference>
<feature type="compositionally biased region" description="Pro residues" evidence="1">
    <location>
        <begin position="90"/>
        <end position="112"/>
    </location>
</feature>
<dbReference type="SUPFAM" id="SSF54001">
    <property type="entry name" value="Cysteine proteinases"/>
    <property type="match status" value="1"/>
</dbReference>
<dbReference type="InterPro" id="IPR052557">
    <property type="entry name" value="CAP/Cytokinesis_protein"/>
</dbReference>
<dbReference type="OrthoDB" id="6129702at2759"/>
<dbReference type="AlphaFoldDB" id="A0A9W8XHB5"/>
<gene>
    <name evidence="2" type="ORF">N0V89_006564</name>
</gene>
<sequence length="524" mass="57591">MAASIKDRIAALNIEQVHAPAPSSRPTYTYEQATAAKKKPPPPPPSQRPPAAQRHQTVNNPPVYDAPTSARHFGNQPAPVQPEPPKKSPALPPRPPPRNNTPKQPPSLPPRQPSQAGSLRRSGSRDSVLTTSSSISHLSLDSTKTTTSNGTSNGGRMYTVRAPAYDPTTLPPLPARKVEDPKQDSSIKKAMRSNTNVTSPKSLPPQLPSRPSLPARPASKVHVSENDQAEKPRRLPPPNLRPTLELGFNNVAKPPPLPSNDTGLFAALAMKAGLEAVVVGGHGKGFGHSPLKHGDPLPPFSAGHAWNAVRIDNGQWKLVDACWGAGSLGCGSNQYNRHFTASEFTRSNEDFGYTHYPENRDYLFRNDARTYTWEDYLMDDLGERLQIYGDPEGDHGVNRRTFQPAMKHIKVHDPHDPVIRFQFAVSCPHWDHERNGKGKPYVMTLNVGGRDGRKTQHIPFNTDGKSWWVDVNRIDLGAPGQKITVCFVTSFDNKDGRGLTMQQYKAKQGRVASAWGSMCCWELV</sequence>
<dbReference type="Proteomes" id="UP001140513">
    <property type="component" value="Unassembled WGS sequence"/>
</dbReference>